<evidence type="ECO:0000313" key="3">
    <source>
        <dbReference type="Proteomes" id="UP001196413"/>
    </source>
</evidence>
<dbReference type="PROSITE" id="PS00028">
    <property type="entry name" value="ZINC_FINGER_C2H2_1"/>
    <property type="match status" value="1"/>
</dbReference>
<proteinExistence type="predicted"/>
<sequence length="175" mass="19300">MKLGLINSWEIGVALSITSKREKGNVLCYGSLETWRPPQSTHIPGDLSAAGTFTEYSLARPETYSPSSSALIPTSITRSSHRRLLNDVKSEPSANDDEIKSISINGDLKLDCHFCGISYESISELQTHTIREHVPMIWYTTARGTSIILPDQQQPIPVSMTGFNVDSDFPDQTAD</sequence>
<organism evidence="2 3">
    <name type="scientific">Parelaphostrongylus tenuis</name>
    <name type="common">Meningeal worm</name>
    <dbReference type="NCBI Taxonomy" id="148309"/>
    <lineage>
        <taxon>Eukaryota</taxon>
        <taxon>Metazoa</taxon>
        <taxon>Ecdysozoa</taxon>
        <taxon>Nematoda</taxon>
        <taxon>Chromadorea</taxon>
        <taxon>Rhabditida</taxon>
        <taxon>Rhabditina</taxon>
        <taxon>Rhabditomorpha</taxon>
        <taxon>Strongyloidea</taxon>
        <taxon>Metastrongylidae</taxon>
        <taxon>Parelaphostrongylus</taxon>
    </lineage>
</organism>
<evidence type="ECO:0000313" key="2">
    <source>
        <dbReference type="EMBL" id="KAJ1363147.1"/>
    </source>
</evidence>
<dbReference type="Proteomes" id="UP001196413">
    <property type="component" value="Unassembled WGS sequence"/>
</dbReference>
<comment type="caution">
    <text evidence="2">The sequence shown here is derived from an EMBL/GenBank/DDBJ whole genome shotgun (WGS) entry which is preliminary data.</text>
</comment>
<dbReference type="EMBL" id="JAHQIW010004628">
    <property type="protein sequence ID" value="KAJ1363147.1"/>
    <property type="molecule type" value="Genomic_DNA"/>
</dbReference>
<gene>
    <name evidence="2" type="ORF">KIN20_022939</name>
</gene>
<protein>
    <recommendedName>
        <fullName evidence="1">C2H2-type domain-containing protein</fullName>
    </recommendedName>
</protein>
<accession>A0AAD5QVP8</accession>
<reference evidence="2" key="1">
    <citation type="submission" date="2021-06" db="EMBL/GenBank/DDBJ databases">
        <title>Parelaphostrongylus tenuis whole genome reference sequence.</title>
        <authorList>
            <person name="Garwood T.J."/>
            <person name="Larsen P.A."/>
            <person name="Fountain-Jones N.M."/>
            <person name="Garbe J.R."/>
            <person name="Macchietto M.G."/>
            <person name="Kania S.A."/>
            <person name="Gerhold R.W."/>
            <person name="Richards J.E."/>
            <person name="Wolf T.M."/>
        </authorList>
    </citation>
    <scope>NUCLEOTIDE SEQUENCE</scope>
    <source>
        <strain evidence="2">MNPRO001-30</strain>
        <tissue evidence="2">Meninges</tissue>
    </source>
</reference>
<feature type="domain" description="C2H2-type" evidence="1">
    <location>
        <begin position="112"/>
        <end position="133"/>
    </location>
</feature>
<dbReference type="AlphaFoldDB" id="A0AAD5QVP8"/>
<dbReference type="InterPro" id="IPR013087">
    <property type="entry name" value="Znf_C2H2_type"/>
</dbReference>
<name>A0AAD5QVP8_PARTN</name>
<keyword evidence="3" id="KW-1185">Reference proteome</keyword>
<evidence type="ECO:0000259" key="1">
    <source>
        <dbReference type="PROSITE" id="PS00028"/>
    </source>
</evidence>
<feature type="non-terminal residue" evidence="2">
    <location>
        <position position="1"/>
    </location>
</feature>